<dbReference type="Proteomes" id="UP000660611">
    <property type="component" value="Unassembled WGS sequence"/>
</dbReference>
<comment type="caution">
    <text evidence="2">The sequence shown here is derived from an EMBL/GenBank/DDBJ whole genome shotgun (WGS) entry which is preliminary data.</text>
</comment>
<dbReference type="PRINTS" id="PR00598">
    <property type="entry name" value="HTHMARR"/>
</dbReference>
<dbReference type="GO" id="GO:0006950">
    <property type="term" value="P:response to stress"/>
    <property type="evidence" value="ECO:0007669"/>
    <property type="project" value="TreeGrafter"/>
</dbReference>
<dbReference type="SUPFAM" id="SSF46785">
    <property type="entry name" value="Winged helix' DNA-binding domain"/>
    <property type="match status" value="1"/>
</dbReference>
<protein>
    <recommendedName>
        <fullName evidence="1">HTH marR-type domain-containing protein</fullName>
    </recommendedName>
</protein>
<dbReference type="Pfam" id="PF01047">
    <property type="entry name" value="MarR"/>
    <property type="match status" value="1"/>
</dbReference>
<dbReference type="PANTHER" id="PTHR33164">
    <property type="entry name" value="TRANSCRIPTIONAL REGULATOR, MARR FAMILY"/>
    <property type="match status" value="1"/>
</dbReference>
<dbReference type="AlphaFoldDB" id="A0A919PDG4"/>
<dbReference type="EMBL" id="BONQ01000004">
    <property type="protein sequence ID" value="GIG42172.1"/>
    <property type="molecule type" value="Genomic_DNA"/>
</dbReference>
<dbReference type="RefSeq" id="WP_203844056.1">
    <property type="nucleotide sequence ID" value="NZ_BAAAVW010000003.1"/>
</dbReference>
<dbReference type="GO" id="GO:0003700">
    <property type="term" value="F:DNA-binding transcription factor activity"/>
    <property type="evidence" value="ECO:0007669"/>
    <property type="project" value="InterPro"/>
</dbReference>
<evidence type="ECO:0000313" key="3">
    <source>
        <dbReference type="Proteomes" id="UP000660611"/>
    </source>
</evidence>
<dbReference type="InterPro" id="IPR036390">
    <property type="entry name" value="WH_DNA-bd_sf"/>
</dbReference>
<organism evidence="2 3">
    <name type="scientific">Dactylosporangium siamense</name>
    <dbReference type="NCBI Taxonomy" id="685454"/>
    <lineage>
        <taxon>Bacteria</taxon>
        <taxon>Bacillati</taxon>
        <taxon>Actinomycetota</taxon>
        <taxon>Actinomycetes</taxon>
        <taxon>Micromonosporales</taxon>
        <taxon>Micromonosporaceae</taxon>
        <taxon>Dactylosporangium</taxon>
    </lineage>
</organism>
<accession>A0A919PDG4</accession>
<keyword evidence="3" id="KW-1185">Reference proteome</keyword>
<dbReference type="InterPro" id="IPR036388">
    <property type="entry name" value="WH-like_DNA-bd_sf"/>
</dbReference>
<proteinExistence type="predicted"/>
<gene>
    <name evidence="2" type="ORF">Dsi01nite_002130</name>
</gene>
<dbReference type="InterPro" id="IPR000835">
    <property type="entry name" value="HTH_MarR-typ"/>
</dbReference>
<reference evidence="2" key="1">
    <citation type="submission" date="2021-01" db="EMBL/GenBank/DDBJ databases">
        <title>Whole genome shotgun sequence of Dactylosporangium siamense NBRC 106093.</title>
        <authorList>
            <person name="Komaki H."/>
            <person name="Tamura T."/>
        </authorList>
    </citation>
    <scope>NUCLEOTIDE SEQUENCE</scope>
    <source>
        <strain evidence="2">NBRC 106093</strain>
    </source>
</reference>
<dbReference type="PANTHER" id="PTHR33164:SF94">
    <property type="entry name" value="TRANSCRIPTIONAL REGULATORY PROTEIN-RELATED"/>
    <property type="match status" value="1"/>
</dbReference>
<evidence type="ECO:0000313" key="2">
    <source>
        <dbReference type="EMBL" id="GIG42172.1"/>
    </source>
</evidence>
<name>A0A919PDG4_9ACTN</name>
<dbReference type="SMART" id="SM00347">
    <property type="entry name" value="HTH_MARR"/>
    <property type="match status" value="1"/>
</dbReference>
<dbReference type="InterPro" id="IPR039422">
    <property type="entry name" value="MarR/SlyA-like"/>
</dbReference>
<evidence type="ECO:0000259" key="1">
    <source>
        <dbReference type="PROSITE" id="PS50995"/>
    </source>
</evidence>
<sequence length="168" mass="18628">MTTPGEHEALVRALLAVSRSMVAVAARNLAAMEADVTLPQYRALVLLATAGPQRSAGLAKELDVAPSTLTRMCDRLERKHLVRRFHRDNDRRSTWLALTPAGRDLVGVVMRERERELSAIVHEAKVDASQECLDLLDRIVAASGELPDAVWWERWEISADPVDGVMLP</sequence>
<dbReference type="Gene3D" id="1.10.10.10">
    <property type="entry name" value="Winged helix-like DNA-binding domain superfamily/Winged helix DNA-binding domain"/>
    <property type="match status" value="1"/>
</dbReference>
<feature type="domain" description="HTH marR-type" evidence="1">
    <location>
        <begin position="7"/>
        <end position="141"/>
    </location>
</feature>
<dbReference type="PROSITE" id="PS50995">
    <property type="entry name" value="HTH_MARR_2"/>
    <property type="match status" value="1"/>
</dbReference>